<evidence type="ECO:0000313" key="1">
    <source>
        <dbReference type="EMBL" id="CAB1416363.1"/>
    </source>
</evidence>
<protein>
    <submittedName>
        <fullName evidence="1">Uncharacterized protein</fullName>
    </submittedName>
</protein>
<accession>A0A9N7TQE2</accession>
<reference evidence="1" key="1">
    <citation type="submission" date="2020-03" db="EMBL/GenBank/DDBJ databases">
        <authorList>
            <person name="Weist P."/>
        </authorList>
    </citation>
    <scope>NUCLEOTIDE SEQUENCE</scope>
</reference>
<gene>
    <name evidence="1" type="ORF">PLEPLA_LOCUS4154</name>
</gene>
<keyword evidence="2" id="KW-1185">Reference proteome</keyword>
<dbReference type="AlphaFoldDB" id="A0A9N7TQE2"/>
<name>A0A9N7TQE2_PLEPL</name>
<organism evidence="1 2">
    <name type="scientific">Pleuronectes platessa</name>
    <name type="common">European plaice</name>
    <dbReference type="NCBI Taxonomy" id="8262"/>
    <lineage>
        <taxon>Eukaryota</taxon>
        <taxon>Metazoa</taxon>
        <taxon>Chordata</taxon>
        <taxon>Craniata</taxon>
        <taxon>Vertebrata</taxon>
        <taxon>Euteleostomi</taxon>
        <taxon>Actinopterygii</taxon>
        <taxon>Neopterygii</taxon>
        <taxon>Teleostei</taxon>
        <taxon>Neoteleostei</taxon>
        <taxon>Acanthomorphata</taxon>
        <taxon>Carangaria</taxon>
        <taxon>Pleuronectiformes</taxon>
        <taxon>Pleuronectoidei</taxon>
        <taxon>Pleuronectidae</taxon>
        <taxon>Pleuronectes</taxon>
    </lineage>
</organism>
<comment type="caution">
    <text evidence="1">The sequence shown here is derived from an EMBL/GenBank/DDBJ whole genome shotgun (WGS) entry which is preliminary data.</text>
</comment>
<evidence type="ECO:0000313" key="2">
    <source>
        <dbReference type="Proteomes" id="UP001153269"/>
    </source>
</evidence>
<dbReference type="Proteomes" id="UP001153269">
    <property type="component" value="Unassembled WGS sequence"/>
</dbReference>
<proteinExistence type="predicted"/>
<dbReference type="EMBL" id="CADEAL010000204">
    <property type="protein sequence ID" value="CAB1416363.1"/>
    <property type="molecule type" value="Genomic_DNA"/>
</dbReference>
<sequence length="101" mass="10890">MVENISVGTLVEQNMLLEVSQCLPARPPPTRAVCISGPSTAVKPTVVDVGIYVNSIGPVSSIDMHHSSRRTVGPPQLFPWHRTPGEDRCGRFVGVPRISSD</sequence>